<dbReference type="SUPFAM" id="SSF53850">
    <property type="entry name" value="Periplasmic binding protein-like II"/>
    <property type="match status" value="1"/>
</dbReference>
<protein>
    <recommendedName>
        <fullName evidence="4 8">Hydroxymethylbilane synthase</fullName>
        <ecNumber evidence="4 8">2.5.1.61</ecNumber>
    </recommendedName>
</protein>
<dbReference type="GO" id="GO:0004418">
    <property type="term" value="F:hydroxymethylbilane synthase activity"/>
    <property type="evidence" value="ECO:0007669"/>
    <property type="project" value="UniProtKB-UniRule"/>
</dbReference>
<dbReference type="Proteomes" id="UP000012040">
    <property type="component" value="Chromosome"/>
</dbReference>
<dbReference type="UniPathway" id="UPA00251">
    <property type="reaction ID" value="UER00319"/>
</dbReference>
<evidence type="ECO:0000256" key="8">
    <source>
        <dbReference type="NCBIfam" id="TIGR00212"/>
    </source>
</evidence>
<dbReference type="EMBL" id="CP003537">
    <property type="protein sequence ID" value="AGH95892.1"/>
    <property type="molecule type" value="Genomic_DNA"/>
</dbReference>
<evidence type="ECO:0000256" key="3">
    <source>
        <dbReference type="ARBA" id="ARBA00005638"/>
    </source>
</evidence>
<dbReference type="InterPro" id="IPR000860">
    <property type="entry name" value="HemC"/>
</dbReference>
<dbReference type="RefSeq" id="WP_015470382.1">
    <property type="nucleotide sequence ID" value="NC_020813.1"/>
</dbReference>
<feature type="domain" description="Porphobilinogen deaminase N-terminal" evidence="9">
    <location>
        <begin position="5"/>
        <end position="232"/>
    </location>
</feature>
<dbReference type="AlphaFoldDB" id="M4V907"/>
<evidence type="ECO:0000259" key="9">
    <source>
        <dbReference type="Pfam" id="PF01379"/>
    </source>
</evidence>
<sequence length="481" mass="54758">MKTKLRISARQSELARYQAYQVGEALQKANPQLEVEYLFRESLGDKNLQNPLWKMPEKGVFTEDFYLDLVEEKTEMVVHSWKDLPTQEKPDTYIAATLPRADQRDFLLFKKSSRQKKNLKFFSSSPRRIHNLKDFFSWALPSNVEKLEFESVRGNIPTRVRKWLADDSIDGLVLAKAALDRLLDGDKFPETRDFLRETLNTSDWMVLPLSYDPNAAAQGALAVEIKQGRSDVADLLKTINCEATFSAVEKERQILQAFGGGCHLALGMSYLKRSYGDVKIVRGLTPDGQSIFEKVLVTDKALPANVQRTRLEFQAERKERPTPDVQHLDALYVAKADAWTLNHEFKGIVWTAGCETWKKLAARGVWVHGSSESLGEVEDLRIEHFFVEPLKWGRLSHSLSQAGYGDKQTIAAYDLSLSLISQNIKTENTAFIWTSPQEFDLAVSQVPDIQKAFHICGPGRTYEVLRQRLGSDERLFVELLN</sequence>
<dbReference type="GO" id="GO:0005737">
    <property type="term" value="C:cytoplasm"/>
    <property type="evidence" value="ECO:0007669"/>
    <property type="project" value="UniProtKB-UniRule"/>
</dbReference>
<dbReference type="EC" id="2.5.1.61" evidence="4 8"/>
<proteinExistence type="inferred from homology"/>
<keyword evidence="5" id="KW-0808">Transferase</keyword>
<dbReference type="KEGG" id="bex:A11Q_1676"/>
<keyword evidence="6" id="KW-0627">Porphyrin biosynthesis</keyword>
<dbReference type="OrthoDB" id="5288624at2"/>
<dbReference type="PANTHER" id="PTHR11557:SF0">
    <property type="entry name" value="PORPHOBILINOGEN DEAMINASE"/>
    <property type="match status" value="1"/>
</dbReference>
<comment type="function">
    <text evidence="1">Tetrapolymerization of the monopyrrole PBG into the hydroxymethylbilane pre-uroporphyrinogen in several discrete steps.</text>
</comment>
<dbReference type="Pfam" id="PF01379">
    <property type="entry name" value="Porphobil_deam"/>
    <property type="match status" value="1"/>
</dbReference>
<dbReference type="InterPro" id="IPR022417">
    <property type="entry name" value="Porphobilin_deaminase_N"/>
</dbReference>
<comment type="similarity">
    <text evidence="3">Belongs to the HMBS family.</text>
</comment>
<dbReference type="NCBIfam" id="TIGR00212">
    <property type="entry name" value="hemC"/>
    <property type="match status" value="1"/>
</dbReference>
<dbReference type="PANTHER" id="PTHR11557">
    <property type="entry name" value="PORPHOBILINOGEN DEAMINASE"/>
    <property type="match status" value="1"/>
</dbReference>
<gene>
    <name evidence="10" type="ORF">A11Q_1676</name>
</gene>
<dbReference type="eggNOG" id="COG0181">
    <property type="taxonomic scope" value="Bacteria"/>
</dbReference>
<comment type="pathway">
    <text evidence="2">Porphyrin-containing compound metabolism; protoporphyrin-IX biosynthesis; coproporphyrinogen-III from 5-aminolevulinate: step 2/4.</text>
</comment>
<reference evidence="10 11" key="1">
    <citation type="journal article" date="2013" name="ISME J.">
        <title>By their genes ye shall know them: genomic signatures of predatory bacteria.</title>
        <authorList>
            <person name="Pasternak Z."/>
            <person name="Pietrokovski S."/>
            <person name="Rotem O."/>
            <person name="Gophna U."/>
            <person name="Lurie-Weinberger M.N."/>
            <person name="Jurkevitch E."/>
        </authorList>
    </citation>
    <scope>NUCLEOTIDE SEQUENCE [LARGE SCALE GENOMIC DNA]</scope>
    <source>
        <strain evidence="10 11">JSS</strain>
    </source>
</reference>
<keyword evidence="11" id="KW-1185">Reference proteome</keyword>
<evidence type="ECO:0000313" key="11">
    <source>
        <dbReference type="Proteomes" id="UP000012040"/>
    </source>
</evidence>
<evidence type="ECO:0000256" key="2">
    <source>
        <dbReference type="ARBA" id="ARBA00004735"/>
    </source>
</evidence>
<evidence type="ECO:0000256" key="6">
    <source>
        <dbReference type="ARBA" id="ARBA00023244"/>
    </source>
</evidence>
<accession>M4V907</accession>
<dbReference type="HOGENOM" id="CLU_541494_0_0_7"/>
<evidence type="ECO:0000313" key="10">
    <source>
        <dbReference type="EMBL" id="AGH95892.1"/>
    </source>
</evidence>
<name>M4V907_9BACT</name>
<evidence type="ECO:0000256" key="4">
    <source>
        <dbReference type="ARBA" id="ARBA00012655"/>
    </source>
</evidence>
<comment type="catalytic activity">
    <reaction evidence="7">
        <text>4 porphobilinogen + H2O = hydroxymethylbilane + 4 NH4(+)</text>
        <dbReference type="Rhea" id="RHEA:13185"/>
        <dbReference type="ChEBI" id="CHEBI:15377"/>
        <dbReference type="ChEBI" id="CHEBI:28938"/>
        <dbReference type="ChEBI" id="CHEBI:57845"/>
        <dbReference type="ChEBI" id="CHEBI:58126"/>
        <dbReference type="EC" id="2.5.1.61"/>
    </reaction>
</comment>
<dbReference type="STRING" id="1184267.A11Q_1676"/>
<organism evidence="10 11">
    <name type="scientific">Pseudobdellovibrio exovorus JSS</name>
    <dbReference type="NCBI Taxonomy" id="1184267"/>
    <lineage>
        <taxon>Bacteria</taxon>
        <taxon>Pseudomonadati</taxon>
        <taxon>Bdellovibrionota</taxon>
        <taxon>Bdellovibrionia</taxon>
        <taxon>Bdellovibrionales</taxon>
        <taxon>Pseudobdellovibrionaceae</taxon>
        <taxon>Pseudobdellovibrio</taxon>
    </lineage>
</organism>
<dbReference type="Gene3D" id="3.40.190.10">
    <property type="entry name" value="Periplasmic binding protein-like II"/>
    <property type="match status" value="2"/>
</dbReference>
<dbReference type="PRINTS" id="PR00151">
    <property type="entry name" value="PORPHBDMNASE"/>
</dbReference>
<evidence type="ECO:0000256" key="5">
    <source>
        <dbReference type="ARBA" id="ARBA00022679"/>
    </source>
</evidence>
<dbReference type="PATRIC" id="fig|1184267.3.peg.1697"/>
<evidence type="ECO:0000256" key="7">
    <source>
        <dbReference type="ARBA" id="ARBA00048169"/>
    </source>
</evidence>
<evidence type="ECO:0000256" key="1">
    <source>
        <dbReference type="ARBA" id="ARBA00002869"/>
    </source>
</evidence>
<dbReference type="GO" id="GO:0006782">
    <property type="term" value="P:protoporphyrinogen IX biosynthetic process"/>
    <property type="evidence" value="ECO:0007669"/>
    <property type="project" value="UniProtKB-UniPathway"/>
</dbReference>